<accession>A0ABN6WY33</accession>
<sequence length="207" mass="24187">MTEKERHPFKPYVPENATKLIIGTIPPPRFAKKELSESDVNFYYGSEDNNFWDIIGEIAGVDFKKENSIQEIEKRKNFLEKNSIGICDIVLKTNRRKPDSASDKDLIDIDHLNIINEILAEYPKIDTLLYTSDCVKTQMTQLLKEVYGREICHNKVKTVILDEKKEKNLKINNNVYKVFILYSPSPSANRRVSPQQRKEQYKKYLDI</sequence>
<proteinExistence type="predicted"/>
<evidence type="ECO:0000313" key="1">
    <source>
        <dbReference type="EMBL" id="BDY13681.1"/>
    </source>
</evidence>
<evidence type="ECO:0000313" key="2">
    <source>
        <dbReference type="Proteomes" id="UP001321445"/>
    </source>
</evidence>
<keyword evidence="2" id="KW-1185">Reference proteome</keyword>
<name>A0ABN6WY33_9BACT</name>
<dbReference type="SUPFAM" id="SSF52141">
    <property type="entry name" value="Uracil-DNA glycosylase-like"/>
    <property type="match status" value="1"/>
</dbReference>
<dbReference type="EMBL" id="AP027370">
    <property type="protein sequence ID" value="BDY13681.1"/>
    <property type="molecule type" value="Genomic_DNA"/>
</dbReference>
<reference evidence="1 2" key="1">
    <citation type="submission" date="2023-03" db="EMBL/GenBank/DDBJ databases">
        <title>Description of Hydrogenimonas sp. ISO32.</title>
        <authorList>
            <person name="Mino S."/>
            <person name="Fukazawa S."/>
            <person name="Sawabe T."/>
        </authorList>
    </citation>
    <scope>NUCLEOTIDE SEQUENCE [LARGE SCALE GENOMIC DNA]</scope>
    <source>
        <strain evidence="1 2">ISO32</strain>
    </source>
</reference>
<protein>
    <recommendedName>
        <fullName evidence="3">DNA-deoxyinosine glycosylase</fullName>
    </recommendedName>
</protein>
<dbReference type="Proteomes" id="UP001321445">
    <property type="component" value="Chromosome"/>
</dbReference>
<dbReference type="Gene3D" id="3.40.470.10">
    <property type="entry name" value="Uracil-DNA glycosylase-like domain"/>
    <property type="match status" value="1"/>
</dbReference>
<organism evidence="1 2">
    <name type="scientific">Hydrogenimonas cancrithermarum</name>
    <dbReference type="NCBI Taxonomy" id="2993563"/>
    <lineage>
        <taxon>Bacteria</taxon>
        <taxon>Pseudomonadati</taxon>
        <taxon>Campylobacterota</taxon>
        <taxon>Epsilonproteobacteria</taxon>
        <taxon>Campylobacterales</taxon>
        <taxon>Hydrogenimonadaceae</taxon>
        <taxon>Hydrogenimonas</taxon>
    </lineage>
</organism>
<dbReference type="InterPro" id="IPR036895">
    <property type="entry name" value="Uracil-DNA_glycosylase-like_sf"/>
</dbReference>
<evidence type="ECO:0008006" key="3">
    <source>
        <dbReference type="Google" id="ProtNLM"/>
    </source>
</evidence>
<gene>
    <name evidence="1" type="ORF">HCR_19930</name>
</gene>
<dbReference type="RefSeq" id="WP_286336625.1">
    <property type="nucleotide sequence ID" value="NZ_AP027370.1"/>
</dbReference>